<gene>
    <name evidence="2" type="ORF">Prubr_04080</name>
</gene>
<dbReference type="KEGG" id="pry:Prubr_04080"/>
<evidence type="ECO:0000313" key="3">
    <source>
        <dbReference type="Proteomes" id="UP000680866"/>
    </source>
</evidence>
<protein>
    <submittedName>
        <fullName evidence="2">Uncharacterized protein</fullName>
    </submittedName>
</protein>
<organism evidence="2 3">
    <name type="scientific">Polymorphospora rubra</name>
    <dbReference type="NCBI Taxonomy" id="338584"/>
    <lineage>
        <taxon>Bacteria</taxon>
        <taxon>Bacillati</taxon>
        <taxon>Actinomycetota</taxon>
        <taxon>Actinomycetes</taxon>
        <taxon>Micromonosporales</taxon>
        <taxon>Micromonosporaceae</taxon>
        <taxon>Polymorphospora</taxon>
    </lineage>
</organism>
<sequence length="143" mass="14537">MAGLGERYGEAAGAAADVDDGELAVAPAVEFAAQDGPDHGGTGGDEGAGRRRRGSRPVTCALHPDEPRPCPTCKPGANAGRHPTCKPGANAGRHPTCKPGANAGRHPTCKPGANADRHPMVRARRERRGGTRAPVSGSRGRPG</sequence>
<keyword evidence="3" id="KW-1185">Reference proteome</keyword>
<name>A0A810MQ76_9ACTN</name>
<dbReference type="Proteomes" id="UP000680866">
    <property type="component" value="Chromosome"/>
</dbReference>
<dbReference type="AlphaFoldDB" id="A0A810MQ76"/>
<evidence type="ECO:0000256" key="1">
    <source>
        <dbReference type="SAM" id="MobiDB-lite"/>
    </source>
</evidence>
<reference evidence="2" key="1">
    <citation type="submission" date="2020-08" db="EMBL/GenBank/DDBJ databases">
        <title>Whole genome shotgun sequence of Polymorphospora rubra NBRC 101157.</title>
        <authorList>
            <person name="Komaki H."/>
            <person name="Tamura T."/>
        </authorList>
    </citation>
    <scope>NUCLEOTIDE SEQUENCE</scope>
    <source>
        <strain evidence="2">NBRC 101157</strain>
    </source>
</reference>
<proteinExistence type="predicted"/>
<accession>A0A810MQ76</accession>
<dbReference type="EMBL" id="AP023359">
    <property type="protein sequence ID" value="BCJ63387.1"/>
    <property type="molecule type" value="Genomic_DNA"/>
</dbReference>
<feature type="region of interest" description="Disordered" evidence="1">
    <location>
        <begin position="31"/>
        <end position="143"/>
    </location>
</feature>
<evidence type="ECO:0000313" key="2">
    <source>
        <dbReference type="EMBL" id="BCJ63387.1"/>
    </source>
</evidence>